<reference evidence="8 9" key="1">
    <citation type="submission" date="2020-01" db="EMBL/GenBank/DDBJ databases">
        <title>Investigation of new actinobacteria for the biodesulphurisation of diesel fuel.</title>
        <authorList>
            <person name="Athi Narayanan S.M."/>
        </authorList>
    </citation>
    <scope>NUCLEOTIDE SEQUENCE [LARGE SCALE GENOMIC DNA]</scope>
    <source>
        <strain evidence="8 9">213E</strain>
    </source>
</reference>
<accession>A0A7K3LLI9</accession>
<dbReference type="PROSITE" id="PS00059">
    <property type="entry name" value="ADH_ZINC"/>
    <property type="match status" value="1"/>
</dbReference>
<dbReference type="Proteomes" id="UP000466307">
    <property type="component" value="Unassembled WGS sequence"/>
</dbReference>
<evidence type="ECO:0000259" key="7">
    <source>
        <dbReference type="SMART" id="SM00829"/>
    </source>
</evidence>
<gene>
    <name evidence="8" type="ORF">GYA93_05920</name>
</gene>
<dbReference type="CDD" id="cd08278">
    <property type="entry name" value="benzyl_alcohol_DH"/>
    <property type="match status" value="1"/>
</dbReference>
<dbReference type="AlphaFoldDB" id="A0A7K3LLI9"/>
<sequence length="367" mass="37080">MDVTAVVVPSVGAEFELSTVDLADPGPGEVRIKIAGVGLCHTDLAVKEGHLPFPLPGVLGHEGSGVIEAVGPGVTTLAVGDRVAVSFNSCGECKWCRRDEPASCAAFMPLNFGGVRPDGTSTVSIGGAPAGGNFFGQSSLATHAIANVRNVVRVPDDVPLELVGPLGCGVQTGAGAILNSLDVEPGASVVISGAGSVGLSAVMAAAVRKAAHIVVVEPNADRRTLAIELGATAAIDPADGPVTEQLRAIVPDGFDYAADTTALVGVIGDLFGAMAIRGVIGLIGVPADPEATFGLPLVPASVLGISVRAIIEGDADPQTFIPHLLDLYKQGVFPFDKLITTMPLAEANEAVKAQLTGEAVKVVLLAD</sequence>
<evidence type="ECO:0000256" key="4">
    <source>
        <dbReference type="ARBA" id="ARBA00022833"/>
    </source>
</evidence>
<proteinExistence type="inferred from homology"/>
<dbReference type="EMBL" id="JAADZU010000013">
    <property type="protein sequence ID" value="NDK89120.1"/>
    <property type="molecule type" value="Genomic_DNA"/>
</dbReference>
<keyword evidence="3 6" id="KW-0479">Metal-binding</keyword>
<evidence type="ECO:0000256" key="6">
    <source>
        <dbReference type="RuleBase" id="RU361277"/>
    </source>
</evidence>
<dbReference type="InterPro" id="IPR011032">
    <property type="entry name" value="GroES-like_sf"/>
</dbReference>
<dbReference type="Gene3D" id="3.90.180.10">
    <property type="entry name" value="Medium-chain alcohol dehydrogenases, catalytic domain"/>
    <property type="match status" value="1"/>
</dbReference>
<evidence type="ECO:0000313" key="8">
    <source>
        <dbReference type="EMBL" id="NDK89120.1"/>
    </source>
</evidence>
<evidence type="ECO:0000256" key="3">
    <source>
        <dbReference type="ARBA" id="ARBA00022723"/>
    </source>
</evidence>
<dbReference type="PANTHER" id="PTHR43350">
    <property type="entry name" value="NAD-DEPENDENT ALCOHOL DEHYDROGENASE"/>
    <property type="match status" value="1"/>
</dbReference>
<dbReference type="InterPro" id="IPR020843">
    <property type="entry name" value="ER"/>
</dbReference>
<dbReference type="InterPro" id="IPR036291">
    <property type="entry name" value="NAD(P)-bd_dom_sf"/>
</dbReference>
<dbReference type="Gene3D" id="3.40.50.720">
    <property type="entry name" value="NAD(P)-binding Rossmann-like Domain"/>
    <property type="match status" value="1"/>
</dbReference>
<dbReference type="InterPro" id="IPR002328">
    <property type="entry name" value="ADH_Zn_CS"/>
</dbReference>
<dbReference type="Pfam" id="PF08240">
    <property type="entry name" value="ADH_N"/>
    <property type="match status" value="1"/>
</dbReference>
<dbReference type="InterPro" id="IPR013149">
    <property type="entry name" value="ADH-like_C"/>
</dbReference>
<keyword evidence="9" id="KW-1185">Reference proteome</keyword>
<dbReference type="RefSeq" id="WP_059039642.1">
    <property type="nucleotide sequence ID" value="NZ_JAADZU010000013.1"/>
</dbReference>
<dbReference type="SUPFAM" id="SSF51735">
    <property type="entry name" value="NAD(P)-binding Rossmann-fold domains"/>
    <property type="match status" value="1"/>
</dbReference>
<evidence type="ECO:0000256" key="1">
    <source>
        <dbReference type="ARBA" id="ARBA00001947"/>
    </source>
</evidence>
<organism evidence="8 9">
    <name type="scientific">Gordonia desulfuricans</name>
    <dbReference type="NCBI Taxonomy" id="89051"/>
    <lineage>
        <taxon>Bacteria</taxon>
        <taxon>Bacillati</taxon>
        <taxon>Actinomycetota</taxon>
        <taxon>Actinomycetes</taxon>
        <taxon>Mycobacteriales</taxon>
        <taxon>Gordoniaceae</taxon>
        <taxon>Gordonia</taxon>
    </lineage>
</organism>
<dbReference type="SMART" id="SM00829">
    <property type="entry name" value="PKS_ER"/>
    <property type="match status" value="1"/>
</dbReference>
<comment type="caution">
    <text evidence="8">The sequence shown here is derived from an EMBL/GenBank/DDBJ whole genome shotgun (WGS) entry which is preliminary data.</text>
</comment>
<evidence type="ECO:0000313" key="9">
    <source>
        <dbReference type="Proteomes" id="UP000466307"/>
    </source>
</evidence>
<evidence type="ECO:0000256" key="2">
    <source>
        <dbReference type="ARBA" id="ARBA00008072"/>
    </source>
</evidence>
<feature type="domain" description="Enoyl reductase (ER)" evidence="7">
    <location>
        <begin position="12"/>
        <end position="364"/>
    </location>
</feature>
<protein>
    <submittedName>
        <fullName evidence="8">NAD(P)-dependent alcohol dehydrogenase</fullName>
    </submittedName>
</protein>
<evidence type="ECO:0000256" key="5">
    <source>
        <dbReference type="ARBA" id="ARBA00023002"/>
    </source>
</evidence>
<name>A0A7K3LLI9_9ACTN</name>
<dbReference type="GO" id="GO:0008270">
    <property type="term" value="F:zinc ion binding"/>
    <property type="evidence" value="ECO:0007669"/>
    <property type="project" value="InterPro"/>
</dbReference>
<dbReference type="PANTHER" id="PTHR43350:SF17">
    <property type="entry name" value="NAD-DEPENDENT ALCOHOL DEHYDROGENASE"/>
    <property type="match status" value="1"/>
</dbReference>
<dbReference type="InterPro" id="IPR013154">
    <property type="entry name" value="ADH-like_N"/>
</dbReference>
<comment type="cofactor">
    <cofactor evidence="1 6">
        <name>Zn(2+)</name>
        <dbReference type="ChEBI" id="CHEBI:29105"/>
    </cofactor>
</comment>
<dbReference type="SUPFAM" id="SSF50129">
    <property type="entry name" value="GroES-like"/>
    <property type="match status" value="1"/>
</dbReference>
<comment type="similarity">
    <text evidence="2 6">Belongs to the zinc-containing alcohol dehydrogenase family.</text>
</comment>
<dbReference type="Pfam" id="PF00107">
    <property type="entry name" value="ADH_zinc_N"/>
    <property type="match status" value="1"/>
</dbReference>
<keyword evidence="4 6" id="KW-0862">Zinc</keyword>
<dbReference type="GO" id="GO:0016491">
    <property type="term" value="F:oxidoreductase activity"/>
    <property type="evidence" value="ECO:0007669"/>
    <property type="project" value="UniProtKB-KW"/>
</dbReference>
<keyword evidence="5" id="KW-0560">Oxidoreductase</keyword>